<dbReference type="InterPro" id="IPR050832">
    <property type="entry name" value="Bact_Acetyltransf"/>
</dbReference>
<evidence type="ECO:0000259" key="3">
    <source>
        <dbReference type="PROSITE" id="PS51186"/>
    </source>
</evidence>
<dbReference type="OrthoDB" id="359414at2"/>
<protein>
    <submittedName>
        <fullName evidence="4">GCN5-related N-acetyltransferase</fullName>
    </submittedName>
</protein>
<dbReference type="PANTHER" id="PTHR43877:SF2">
    <property type="entry name" value="AMINOALKYLPHOSPHONATE N-ACETYLTRANSFERASE-RELATED"/>
    <property type="match status" value="1"/>
</dbReference>
<name>A3QBG7_SHELP</name>
<dbReference type="EMBL" id="CP000606">
    <property type="protein sequence ID" value="ABO22815.1"/>
    <property type="molecule type" value="Genomic_DNA"/>
</dbReference>
<proteinExistence type="predicted"/>
<dbReference type="AlphaFoldDB" id="A3QBG7"/>
<evidence type="ECO:0000313" key="5">
    <source>
        <dbReference type="Proteomes" id="UP000001558"/>
    </source>
</evidence>
<dbReference type="HOGENOM" id="CLU_099842_0_0_6"/>
<evidence type="ECO:0000256" key="2">
    <source>
        <dbReference type="ARBA" id="ARBA00023315"/>
    </source>
</evidence>
<evidence type="ECO:0000256" key="1">
    <source>
        <dbReference type="ARBA" id="ARBA00022679"/>
    </source>
</evidence>
<dbReference type="SUPFAM" id="SSF55729">
    <property type="entry name" value="Acyl-CoA N-acyltransferases (Nat)"/>
    <property type="match status" value="1"/>
</dbReference>
<gene>
    <name evidence="4" type="ordered locus">Shew_0944</name>
</gene>
<feature type="domain" description="N-acetyltransferase" evidence="3">
    <location>
        <begin position="1"/>
        <end position="160"/>
    </location>
</feature>
<evidence type="ECO:0000313" key="4">
    <source>
        <dbReference type="EMBL" id="ABO22815.1"/>
    </source>
</evidence>
<dbReference type="STRING" id="323850.Shew_0944"/>
<keyword evidence="5" id="KW-1185">Reference proteome</keyword>
<sequence>MQIREIQAQDWPAILRIQDECYPDIEPESLAALQSKARLSPQTCFVVTQDDAVIGYCLAHPWQRDLPPSLEQVLDAAPKQETLYLHDIAFSAKARGLGAGAAVFNRLIEQARNKALDSISLVAVGGAHTYWQRLGFKSRIIDKSLGSYPEDACYMVYAIDADNPGYAYQD</sequence>
<dbReference type="Pfam" id="PF00583">
    <property type="entry name" value="Acetyltransf_1"/>
    <property type="match status" value="1"/>
</dbReference>
<dbReference type="GO" id="GO:0016747">
    <property type="term" value="F:acyltransferase activity, transferring groups other than amino-acyl groups"/>
    <property type="evidence" value="ECO:0007669"/>
    <property type="project" value="InterPro"/>
</dbReference>
<organism evidence="4 5">
    <name type="scientific">Shewanella loihica (strain ATCC BAA-1088 / PV-4)</name>
    <dbReference type="NCBI Taxonomy" id="323850"/>
    <lineage>
        <taxon>Bacteria</taxon>
        <taxon>Pseudomonadati</taxon>
        <taxon>Pseudomonadota</taxon>
        <taxon>Gammaproteobacteria</taxon>
        <taxon>Alteromonadales</taxon>
        <taxon>Shewanellaceae</taxon>
        <taxon>Shewanella</taxon>
    </lineage>
</organism>
<dbReference type="RefSeq" id="WP_011864749.1">
    <property type="nucleotide sequence ID" value="NC_009092.1"/>
</dbReference>
<dbReference type="eggNOG" id="COG0456">
    <property type="taxonomic scope" value="Bacteria"/>
</dbReference>
<dbReference type="Proteomes" id="UP000001558">
    <property type="component" value="Chromosome"/>
</dbReference>
<accession>A3QBG7</accession>
<keyword evidence="2" id="KW-0012">Acyltransferase</keyword>
<dbReference type="KEGG" id="slo:Shew_0944"/>
<dbReference type="Gene3D" id="3.40.630.30">
    <property type="match status" value="1"/>
</dbReference>
<dbReference type="CDD" id="cd04301">
    <property type="entry name" value="NAT_SF"/>
    <property type="match status" value="1"/>
</dbReference>
<dbReference type="PANTHER" id="PTHR43877">
    <property type="entry name" value="AMINOALKYLPHOSPHONATE N-ACETYLTRANSFERASE-RELATED-RELATED"/>
    <property type="match status" value="1"/>
</dbReference>
<dbReference type="PROSITE" id="PS51186">
    <property type="entry name" value="GNAT"/>
    <property type="match status" value="1"/>
</dbReference>
<keyword evidence="1 4" id="KW-0808">Transferase</keyword>
<dbReference type="InterPro" id="IPR016181">
    <property type="entry name" value="Acyl_CoA_acyltransferase"/>
</dbReference>
<reference evidence="4 5" key="1">
    <citation type="submission" date="2007-03" db="EMBL/GenBank/DDBJ databases">
        <title>Complete sequence of Shewanella loihica PV-4.</title>
        <authorList>
            <consortium name="US DOE Joint Genome Institute"/>
            <person name="Copeland A."/>
            <person name="Lucas S."/>
            <person name="Lapidus A."/>
            <person name="Barry K."/>
            <person name="Detter J.C."/>
            <person name="Glavina del Rio T."/>
            <person name="Hammon N."/>
            <person name="Israni S."/>
            <person name="Dalin E."/>
            <person name="Tice H."/>
            <person name="Pitluck S."/>
            <person name="Chain P."/>
            <person name="Malfatti S."/>
            <person name="Shin M."/>
            <person name="Vergez L."/>
            <person name="Schmutz J."/>
            <person name="Larimer F."/>
            <person name="Land M."/>
            <person name="Hauser L."/>
            <person name="Kyrpides N."/>
            <person name="Mikhailova N."/>
            <person name="Romine M.F."/>
            <person name="Serres G."/>
            <person name="Fredrickson J."/>
            <person name="Tiedje J."/>
            <person name="Richardson P."/>
        </authorList>
    </citation>
    <scope>NUCLEOTIDE SEQUENCE [LARGE SCALE GENOMIC DNA]</scope>
    <source>
        <strain evidence="5">ATCC BAA-1088 / PV-4</strain>
    </source>
</reference>
<dbReference type="InterPro" id="IPR000182">
    <property type="entry name" value="GNAT_dom"/>
</dbReference>